<evidence type="ECO:0000256" key="1">
    <source>
        <dbReference type="SAM" id="Phobius"/>
    </source>
</evidence>
<feature type="transmembrane region" description="Helical" evidence="1">
    <location>
        <begin position="43"/>
        <end position="64"/>
    </location>
</feature>
<sequence length="163" mass="16438">MDHAPDTLARLEASPPRRIFAAAVLGGLAALLAWLAAAGGGTLAGVLALLALAAGCAFAAVSLWRATGCAIVLTGDALREEGGRVLAPISSIAAVDRGMFAAKPSGGFILRLDHGAGFAWAPGMWWRMGRRVGVGGVTAGAQARSMADILALRLARGDHKAGS</sequence>
<gene>
    <name evidence="2" type="ORF">E2L08_01745</name>
</gene>
<name>A0A4R6ALS2_9RHOB</name>
<evidence type="ECO:0000313" key="3">
    <source>
        <dbReference type="Proteomes" id="UP000295701"/>
    </source>
</evidence>
<keyword evidence="1" id="KW-0472">Membrane</keyword>
<dbReference type="Proteomes" id="UP000295701">
    <property type="component" value="Unassembled WGS sequence"/>
</dbReference>
<keyword evidence="1" id="KW-0812">Transmembrane</keyword>
<dbReference type="RefSeq" id="WP_133395313.1">
    <property type="nucleotide sequence ID" value="NZ_SNAA01000001.1"/>
</dbReference>
<accession>A0A4R6ALS2</accession>
<proteinExistence type="predicted"/>
<evidence type="ECO:0000313" key="2">
    <source>
        <dbReference type="EMBL" id="TDL84214.1"/>
    </source>
</evidence>
<feature type="transmembrane region" description="Helical" evidence="1">
    <location>
        <begin position="19"/>
        <end position="37"/>
    </location>
</feature>
<organism evidence="2 3">
    <name type="scientific">Palleronia sediminis</name>
    <dbReference type="NCBI Taxonomy" id="2547833"/>
    <lineage>
        <taxon>Bacteria</taxon>
        <taxon>Pseudomonadati</taxon>
        <taxon>Pseudomonadota</taxon>
        <taxon>Alphaproteobacteria</taxon>
        <taxon>Rhodobacterales</taxon>
        <taxon>Roseobacteraceae</taxon>
        <taxon>Palleronia</taxon>
    </lineage>
</organism>
<keyword evidence="3" id="KW-1185">Reference proteome</keyword>
<dbReference type="EMBL" id="SNAA01000001">
    <property type="protein sequence ID" value="TDL84214.1"/>
    <property type="molecule type" value="Genomic_DNA"/>
</dbReference>
<dbReference type="AlphaFoldDB" id="A0A4R6ALS2"/>
<evidence type="ECO:0008006" key="4">
    <source>
        <dbReference type="Google" id="ProtNLM"/>
    </source>
</evidence>
<comment type="caution">
    <text evidence="2">The sequence shown here is derived from an EMBL/GenBank/DDBJ whole genome shotgun (WGS) entry which is preliminary data.</text>
</comment>
<reference evidence="2 3" key="1">
    <citation type="submission" date="2019-03" db="EMBL/GenBank/DDBJ databases">
        <title>Primorskyibacter sp. SS33 isolated from sediments.</title>
        <authorList>
            <person name="Xunke S."/>
        </authorList>
    </citation>
    <scope>NUCLEOTIDE SEQUENCE [LARGE SCALE GENOMIC DNA]</scope>
    <source>
        <strain evidence="2 3">SS33</strain>
    </source>
</reference>
<keyword evidence="1" id="KW-1133">Transmembrane helix</keyword>
<dbReference type="OrthoDB" id="7862519at2"/>
<protein>
    <recommendedName>
        <fullName evidence="4">PH domain-containing protein</fullName>
    </recommendedName>
</protein>